<protein>
    <submittedName>
        <fullName evidence="1">Uncharacterized protein</fullName>
    </submittedName>
</protein>
<name>A0ACB9TMT0_HOLOL</name>
<reference evidence="1" key="1">
    <citation type="submission" date="2022-04" db="EMBL/GenBank/DDBJ databases">
        <title>Chromosome-scale genome assembly of Holotrichia oblita Faldermann.</title>
        <authorList>
            <person name="Rongchong L."/>
        </authorList>
    </citation>
    <scope>NUCLEOTIDE SEQUENCE</scope>
    <source>
        <strain evidence="1">81SQS9</strain>
    </source>
</reference>
<keyword evidence="2" id="KW-1185">Reference proteome</keyword>
<sequence>MFIKWPNAQQREATKDNFENKYKLKGVIGAIDGCYIPMKAPAEKLAYTNRICFTAVTLQAVCDNNLRYFFIRYCFIGFPSSVHDSRIFRNSELYLKITTNVDTYFNEEENIIADKAYPVESWCILPFINRRNLTQQQTYFITRHAQCRSVIEPSFAVPFGRFRRLRYIDVNRFDFAPATILAVCVLHNACLDHGNEFIEE</sequence>
<evidence type="ECO:0000313" key="2">
    <source>
        <dbReference type="Proteomes" id="UP001056778"/>
    </source>
</evidence>
<proteinExistence type="predicted"/>
<accession>A0ACB9TMT0</accession>
<gene>
    <name evidence="1" type="ORF">MML48_2g00013131</name>
</gene>
<comment type="caution">
    <text evidence="1">The sequence shown here is derived from an EMBL/GenBank/DDBJ whole genome shotgun (WGS) entry which is preliminary data.</text>
</comment>
<dbReference type="Proteomes" id="UP001056778">
    <property type="component" value="Chromosome 2"/>
</dbReference>
<organism evidence="1 2">
    <name type="scientific">Holotrichia oblita</name>
    <name type="common">Chafer beetle</name>
    <dbReference type="NCBI Taxonomy" id="644536"/>
    <lineage>
        <taxon>Eukaryota</taxon>
        <taxon>Metazoa</taxon>
        <taxon>Ecdysozoa</taxon>
        <taxon>Arthropoda</taxon>
        <taxon>Hexapoda</taxon>
        <taxon>Insecta</taxon>
        <taxon>Pterygota</taxon>
        <taxon>Neoptera</taxon>
        <taxon>Endopterygota</taxon>
        <taxon>Coleoptera</taxon>
        <taxon>Polyphaga</taxon>
        <taxon>Scarabaeiformia</taxon>
        <taxon>Scarabaeidae</taxon>
        <taxon>Melolonthinae</taxon>
        <taxon>Holotrichia</taxon>
    </lineage>
</organism>
<evidence type="ECO:0000313" key="1">
    <source>
        <dbReference type="EMBL" id="KAI4468073.1"/>
    </source>
</evidence>
<dbReference type="EMBL" id="CM043016">
    <property type="protein sequence ID" value="KAI4468073.1"/>
    <property type="molecule type" value="Genomic_DNA"/>
</dbReference>